<dbReference type="PANTHER" id="PTHR42829">
    <property type="entry name" value="NADH-UBIQUINONE OXIDOREDUCTASE CHAIN 5"/>
    <property type="match status" value="1"/>
</dbReference>
<proteinExistence type="predicted"/>
<evidence type="ECO:0000256" key="2">
    <source>
        <dbReference type="ARBA" id="ARBA00022692"/>
    </source>
</evidence>
<keyword evidence="3 6" id="KW-1133">Transmembrane helix</keyword>
<keyword evidence="2 5" id="KW-0812">Transmembrane</keyword>
<dbReference type="PRINTS" id="PR01434">
    <property type="entry name" value="NADHDHGNASE5"/>
</dbReference>
<keyword evidence="9" id="KW-1185">Reference proteome</keyword>
<dbReference type="InterPro" id="IPR003945">
    <property type="entry name" value="NU5C-like"/>
</dbReference>
<name>A0ABT0T3X7_9GAMM</name>
<feature type="transmembrane region" description="Helical" evidence="6">
    <location>
        <begin position="394"/>
        <end position="421"/>
    </location>
</feature>
<comment type="subcellular location">
    <subcellularLocation>
        <location evidence="1">Endomembrane system</location>
        <topology evidence="1">Multi-pass membrane protein</topology>
    </subcellularLocation>
    <subcellularLocation>
        <location evidence="5">Membrane</location>
        <topology evidence="5">Multi-pass membrane protein</topology>
    </subcellularLocation>
</comment>
<feature type="transmembrane region" description="Helical" evidence="6">
    <location>
        <begin position="30"/>
        <end position="49"/>
    </location>
</feature>
<feature type="transmembrane region" description="Helical" evidence="6">
    <location>
        <begin position="6"/>
        <end position="23"/>
    </location>
</feature>
<protein>
    <recommendedName>
        <fullName evidence="7">NADH:quinone oxidoreductase/Mrp antiporter transmembrane domain-containing protein</fullName>
    </recommendedName>
</protein>
<evidence type="ECO:0000256" key="3">
    <source>
        <dbReference type="ARBA" id="ARBA00022989"/>
    </source>
</evidence>
<evidence type="ECO:0000256" key="5">
    <source>
        <dbReference type="RuleBase" id="RU000320"/>
    </source>
</evidence>
<dbReference type="Pfam" id="PF00361">
    <property type="entry name" value="Proton_antipo_M"/>
    <property type="match status" value="1"/>
</dbReference>
<dbReference type="EMBL" id="JAMJPK010000007">
    <property type="protein sequence ID" value="MCL7941621.1"/>
    <property type="molecule type" value="Genomic_DNA"/>
</dbReference>
<reference evidence="8" key="1">
    <citation type="submission" date="2022-05" db="EMBL/GenBank/DDBJ databases">
        <title>Halomonas geminus sp. nov. and Halomonas llamarensis sp. nov. isolated from high-altitude salars of the Atacama Desert.</title>
        <authorList>
            <person name="Hintersatz C."/>
            <person name="Rojas L.A."/>
            <person name="Wei T.-S."/>
            <person name="Kutschke S."/>
            <person name="Lehmann F."/>
            <person name="Jain R."/>
            <person name="Pollmann K."/>
        </authorList>
    </citation>
    <scope>NUCLEOTIDE SEQUENCE</scope>
    <source>
        <strain evidence="8">ATCH28</strain>
    </source>
</reference>
<evidence type="ECO:0000313" key="8">
    <source>
        <dbReference type="EMBL" id="MCL7941621.1"/>
    </source>
</evidence>
<dbReference type="RefSeq" id="WP_250062695.1">
    <property type="nucleotide sequence ID" value="NZ_JAMJPK010000007.1"/>
</dbReference>
<feature type="transmembrane region" description="Helical" evidence="6">
    <location>
        <begin position="360"/>
        <end position="382"/>
    </location>
</feature>
<evidence type="ECO:0000256" key="6">
    <source>
        <dbReference type="SAM" id="Phobius"/>
    </source>
</evidence>
<dbReference type="Gene3D" id="1.20.5.2700">
    <property type="match status" value="1"/>
</dbReference>
<evidence type="ECO:0000259" key="7">
    <source>
        <dbReference type="Pfam" id="PF00361"/>
    </source>
</evidence>
<feature type="transmembrane region" description="Helical" evidence="6">
    <location>
        <begin position="628"/>
        <end position="648"/>
    </location>
</feature>
<accession>A0ABT0T3X7</accession>
<feature type="domain" description="NADH:quinone oxidoreductase/Mrp antiporter transmembrane" evidence="7">
    <location>
        <begin position="127"/>
        <end position="404"/>
    </location>
</feature>
<organism evidence="8 9">
    <name type="scientific">Halomonas gemina</name>
    <dbReference type="NCBI Taxonomy" id="2945105"/>
    <lineage>
        <taxon>Bacteria</taxon>
        <taxon>Pseudomonadati</taxon>
        <taxon>Pseudomonadota</taxon>
        <taxon>Gammaproteobacteria</taxon>
        <taxon>Oceanospirillales</taxon>
        <taxon>Halomonadaceae</taxon>
        <taxon>Halomonas</taxon>
    </lineage>
</organism>
<feature type="transmembrane region" description="Helical" evidence="6">
    <location>
        <begin position="69"/>
        <end position="89"/>
    </location>
</feature>
<feature type="transmembrane region" description="Helical" evidence="6">
    <location>
        <begin position="110"/>
        <end position="127"/>
    </location>
</feature>
<dbReference type="PANTHER" id="PTHR42829:SF2">
    <property type="entry name" value="NADH-UBIQUINONE OXIDOREDUCTASE CHAIN 5"/>
    <property type="match status" value="1"/>
</dbReference>
<keyword evidence="4 6" id="KW-0472">Membrane</keyword>
<feature type="transmembrane region" description="Helical" evidence="6">
    <location>
        <begin position="480"/>
        <end position="500"/>
    </location>
</feature>
<dbReference type="Proteomes" id="UP001165369">
    <property type="component" value="Unassembled WGS sequence"/>
</dbReference>
<gene>
    <name evidence="8" type="ORF">M8009_15130</name>
</gene>
<evidence type="ECO:0000256" key="1">
    <source>
        <dbReference type="ARBA" id="ARBA00004127"/>
    </source>
</evidence>
<evidence type="ECO:0000313" key="9">
    <source>
        <dbReference type="Proteomes" id="UP001165369"/>
    </source>
</evidence>
<feature type="transmembrane region" description="Helical" evidence="6">
    <location>
        <begin position="200"/>
        <end position="218"/>
    </location>
</feature>
<sequence length="649" mass="68577">MLWTLVLVPLLGAILLYLGGRRLGRFGLSLSAALVVLVTLVLAGLAVMSGWQGGVAWSETLALTLKLSAAGSVFAVTIPLIALPIVAYAGSHEVTLRFDQRRAEPQGRRLMAVLLAFVGAMQLLVLANDFLTLLIAWELVGACSWALISHKWGQVEVPKEAAQAFLVTRFGDLGLYIAAAAVFAGSGGFGYAGLAALDDGLLGVAIAGILLAAAAKSAQLPFSSWLFAAMAGPVPVSALLHSATMVAAGIYLLARLQPTLSTVEWFAPLVIAIGLATALVGGVVGIFQCHAKKLLAASTSAQYGLMWVAVGAGFPGVALLHFVAHAFLKAGLFLAAGLAERQTGSYQLHDMRQGGRLPGIALAVGVMSLALAGMVPLGAAWSKEQIAAAAGHQAVWLALLVSLAGGLSALYATRFQLLAYGRPLRRERSRLPDGPRPSRAESGSLMLLAGVTLLLSVVWWPEAQDWVAEVLPLALAKSKTWELVVSLVLVVLGIAVGFVMTRRQPRSSIWLERAAGWFGLPVAIQAIAQGAVMLGHFLARFDDRVVDGGLRGTARFGQWLARCQLARFDDRVVDAGLRGTARFGQWLARRHAQQGEAVSEGMPGLVIRLSEWGGYWARRAQSGQTHHYYTGISLGLAVILAILVIGAWL</sequence>
<comment type="caution">
    <text evidence="8">The sequence shown here is derived from an EMBL/GenBank/DDBJ whole genome shotgun (WGS) entry which is preliminary data.</text>
</comment>
<feature type="transmembrane region" description="Helical" evidence="6">
    <location>
        <begin position="173"/>
        <end position="194"/>
    </location>
</feature>
<feature type="transmembrane region" description="Helical" evidence="6">
    <location>
        <begin position="225"/>
        <end position="253"/>
    </location>
</feature>
<dbReference type="InterPro" id="IPR001750">
    <property type="entry name" value="ND/Mrp_TM"/>
</dbReference>
<feature type="transmembrane region" description="Helical" evidence="6">
    <location>
        <begin position="265"/>
        <end position="287"/>
    </location>
</feature>
<feature type="transmembrane region" description="Helical" evidence="6">
    <location>
        <begin position="442"/>
        <end position="460"/>
    </location>
</feature>
<evidence type="ECO:0000256" key="4">
    <source>
        <dbReference type="ARBA" id="ARBA00023136"/>
    </source>
</evidence>